<name>A0ABU5RYH6_9CYAN</name>
<keyword evidence="2" id="KW-1185">Reference proteome</keyword>
<accession>A0ABU5RYH6</accession>
<dbReference type="PROSITE" id="PS00018">
    <property type="entry name" value="EF_HAND_1"/>
    <property type="match status" value="1"/>
</dbReference>
<dbReference type="EMBL" id="JAYGHX010000018">
    <property type="protein sequence ID" value="MEA5392832.1"/>
    <property type="molecule type" value="Genomic_DNA"/>
</dbReference>
<proteinExistence type="predicted"/>
<feature type="non-terminal residue" evidence="1">
    <location>
        <position position="833"/>
    </location>
</feature>
<dbReference type="Proteomes" id="UP001304461">
    <property type="component" value="Unassembled WGS sequence"/>
</dbReference>
<gene>
    <name evidence="1" type="ORF">VB738_16340</name>
</gene>
<evidence type="ECO:0000313" key="2">
    <source>
        <dbReference type="Proteomes" id="UP001304461"/>
    </source>
</evidence>
<evidence type="ECO:0000313" key="1">
    <source>
        <dbReference type="EMBL" id="MEA5392832.1"/>
    </source>
</evidence>
<reference evidence="1 2" key="1">
    <citation type="submission" date="2023-12" db="EMBL/GenBank/DDBJ databases">
        <title>Baltic Sea Cyanobacteria.</title>
        <authorList>
            <person name="Delbaje E."/>
            <person name="Fewer D.P."/>
            <person name="Shishido T.K."/>
        </authorList>
    </citation>
    <scope>NUCLEOTIDE SEQUENCE [LARGE SCALE GENOMIC DNA]</scope>
    <source>
        <strain evidence="1 2">UHCC 0139</strain>
    </source>
</reference>
<protein>
    <submittedName>
        <fullName evidence="1">Uncharacterized protein</fullName>
    </submittedName>
</protein>
<dbReference type="InterPro" id="IPR018247">
    <property type="entry name" value="EF_Hand_1_Ca_BS"/>
</dbReference>
<sequence>MFLTAEQANELLDSVHTKEQLLDLIDRVDHRVDGPVTVLYSGFTGEFHSEGIRRLHSGAIAEALHRSGNNIRTIDQSEAGKFLNQTEGTQFYNEKLKRKFEEIFRNNPDELRSFMDGERTGNSRINNGVWDRLSAKYAADAVGEVVTLTGSAVDNRVFFQTELPIILDNPNVTSIDGIPVEAFRGMTLEEAFSVIVAASDERASKLSIAVDAAGNPMMVDRHYILDARNFFEDSKAIDGKAPPPDTPMRSMADFIPQERVAAHREALKEIRRAQDNLALHYKQDLLNHAPQTPSRWLTALDQLGHIADVVSLAAVAYDAKVAMDAGDQEAAEEMLTRWALENAGAILAGRLASLAVTPLLAAGPLGWLAAGGLVLSASMLGGAYGDDVAEFMAGHLAGLWDRALGGLRDQFQAAERPYSCPLVLDLDRNGVTTLPENTAGIYFDHDRNGFAERTGWVSPTDGLLVRDLNGNGLIDDGSELFGNHTDLPDGSRAANGFIALGKLDANGDQYLDHLDPAWSTLKIWMDTNSSGSVDGGELLSMDEVGVLRLGVSYSASTFADSHGNQHLQTGEYVAQDGTKQAMNDVWFRVDEARTRWLHSVPEEDSVIGLPNLRGMGRVMDLHQAMALDSSGTLRLLLERWMQGSATQREALIDPLIFQWTGVASPGEDPGYSSLDGRLAVMERLLDRTYRQGWLDPQPVGVPATMLHRAYEDFRLQLEDQLILQTDARPLLGHFLASDGSLLAEMPTQALEKVADYLAAFILANPDVVSLFRLSGALRSLGDDGKEMLSRVQEYGLTEGSLDSLYLRLFSEHRLYKGTSESNQLHGSVGEDLI</sequence>
<dbReference type="PANTHER" id="PTHR39431:SF1">
    <property type="entry name" value="FRPA_C-RELATED PROTEIN"/>
    <property type="match status" value="1"/>
</dbReference>
<organism evidence="1 2">
    <name type="scientific">Cyanobium gracile UHCC 0139</name>
    <dbReference type="NCBI Taxonomy" id="3110308"/>
    <lineage>
        <taxon>Bacteria</taxon>
        <taxon>Bacillati</taxon>
        <taxon>Cyanobacteriota</taxon>
        <taxon>Cyanophyceae</taxon>
        <taxon>Synechococcales</taxon>
        <taxon>Prochlorococcaceae</taxon>
        <taxon>Cyanobium</taxon>
    </lineage>
</organism>
<dbReference type="PANTHER" id="PTHR39431">
    <property type="entry name" value="FRPA/C-RELATED PROTEIN"/>
    <property type="match status" value="1"/>
</dbReference>
<comment type="caution">
    <text evidence="1">The sequence shown here is derived from an EMBL/GenBank/DDBJ whole genome shotgun (WGS) entry which is preliminary data.</text>
</comment>